<gene>
    <name evidence="7" type="ORF">GCM10010916_32500</name>
</gene>
<dbReference type="Pfam" id="PF00565">
    <property type="entry name" value="SNase"/>
    <property type="match status" value="1"/>
</dbReference>
<evidence type="ECO:0000259" key="6">
    <source>
        <dbReference type="PROSITE" id="PS50830"/>
    </source>
</evidence>
<dbReference type="RefSeq" id="WP_188532120.1">
    <property type="nucleotide sequence ID" value="NZ_BMGR01000010.1"/>
</dbReference>
<dbReference type="AlphaFoldDB" id="A0A917D8Q9"/>
<keyword evidence="5" id="KW-0732">Signal</keyword>
<dbReference type="Gene3D" id="2.40.50.90">
    <property type="match status" value="1"/>
</dbReference>
<feature type="domain" description="TNase-like" evidence="6">
    <location>
        <begin position="46"/>
        <end position="173"/>
    </location>
</feature>
<dbReference type="GO" id="GO:0004519">
    <property type="term" value="F:endonuclease activity"/>
    <property type="evidence" value="ECO:0007669"/>
    <property type="project" value="UniProtKB-KW"/>
</dbReference>
<name>A0A917D8Q9_9BACL</name>
<evidence type="ECO:0000256" key="2">
    <source>
        <dbReference type="ARBA" id="ARBA00022759"/>
    </source>
</evidence>
<reference evidence="7" key="1">
    <citation type="journal article" date="2014" name="Int. J. Syst. Evol. Microbiol.">
        <title>Complete genome sequence of Corynebacterium casei LMG S-19264T (=DSM 44701T), isolated from a smear-ripened cheese.</title>
        <authorList>
            <consortium name="US DOE Joint Genome Institute (JGI-PGF)"/>
            <person name="Walter F."/>
            <person name="Albersmeier A."/>
            <person name="Kalinowski J."/>
            <person name="Ruckert C."/>
        </authorList>
    </citation>
    <scope>NUCLEOTIDE SEQUENCE</scope>
    <source>
        <strain evidence="7">CGMCC 1.12987</strain>
    </source>
</reference>
<dbReference type="SUPFAM" id="SSF50199">
    <property type="entry name" value="Staphylococcal nuclease"/>
    <property type="match status" value="1"/>
</dbReference>
<evidence type="ECO:0000256" key="4">
    <source>
        <dbReference type="SAM" id="MobiDB-lite"/>
    </source>
</evidence>
<reference evidence="7" key="2">
    <citation type="submission" date="2020-09" db="EMBL/GenBank/DDBJ databases">
        <authorList>
            <person name="Sun Q."/>
            <person name="Zhou Y."/>
        </authorList>
    </citation>
    <scope>NUCLEOTIDE SEQUENCE</scope>
    <source>
        <strain evidence="7">CGMCC 1.12987</strain>
    </source>
</reference>
<dbReference type="Proteomes" id="UP000644756">
    <property type="component" value="Unassembled WGS sequence"/>
</dbReference>
<evidence type="ECO:0000256" key="5">
    <source>
        <dbReference type="SAM" id="SignalP"/>
    </source>
</evidence>
<protein>
    <submittedName>
        <fullName evidence="7">Nuclease</fullName>
    </submittedName>
</protein>
<comment type="caution">
    <text evidence="7">The sequence shown here is derived from an EMBL/GenBank/DDBJ whole genome shotgun (WGS) entry which is preliminary data.</text>
</comment>
<feature type="region of interest" description="Disordered" evidence="4">
    <location>
        <begin position="172"/>
        <end position="195"/>
    </location>
</feature>
<keyword evidence="8" id="KW-1185">Reference proteome</keyword>
<dbReference type="SMART" id="SM00318">
    <property type="entry name" value="SNc"/>
    <property type="match status" value="1"/>
</dbReference>
<dbReference type="InterPro" id="IPR016071">
    <property type="entry name" value="Staphylococal_nuclease_OB-fold"/>
</dbReference>
<dbReference type="PROSITE" id="PS50830">
    <property type="entry name" value="TNASE_3"/>
    <property type="match status" value="1"/>
</dbReference>
<dbReference type="InterPro" id="IPR035437">
    <property type="entry name" value="SNase_OB-fold_sf"/>
</dbReference>
<sequence>MNTRILIHIVVILTAITTLAACGQQSGNDAYYSEIIKSYPDLKSRPMETGFAERVIDGDTFVLQGGDRVRLVGVNAPEISGQGEAYGQDAKAFAAERLMNKKLYLFSDVGSTDRYGRLLRYVFIEGEPEMFNDQLLGGGYASIMTVPPNVMYAEHFLKLERQAREAGKGLWGINEQNTSDTPDTPAQSCADPQIKGNINSRNERIYHVPGSRSYEQTIAEMMFCTEKEAEQAGFRAPKR</sequence>
<dbReference type="GO" id="GO:0016787">
    <property type="term" value="F:hydrolase activity"/>
    <property type="evidence" value="ECO:0007669"/>
    <property type="project" value="UniProtKB-KW"/>
</dbReference>
<evidence type="ECO:0000313" key="7">
    <source>
        <dbReference type="EMBL" id="GGG13081.1"/>
    </source>
</evidence>
<feature type="chain" id="PRO_5037322806" evidence="5">
    <location>
        <begin position="21"/>
        <end position="239"/>
    </location>
</feature>
<dbReference type="PANTHER" id="PTHR12302:SF3">
    <property type="entry name" value="SERINE_THREONINE-PROTEIN KINASE 31"/>
    <property type="match status" value="1"/>
</dbReference>
<keyword evidence="3" id="KW-0378">Hydrolase</keyword>
<proteinExistence type="predicted"/>
<keyword evidence="2" id="KW-0255">Endonuclease</keyword>
<organism evidence="7 8">
    <name type="scientific">Paenibacillus abyssi</name>
    <dbReference type="NCBI Taxonomy" id="1340531"/>
    <lineage>
        <taxon>Bacteria</taxon>
        <taxon>Bacillati</taxon>
        <taxon>Bacillota</taxon>
        <taxon>Bacilli</taxon>
        <taxon>Bacillales</taxon>
        <taxon>Paenibacillaceae</taxon>
        <taxon>Paenibacillus</taxon>
    </lineage>
</organism>
<accession>A0A917D8Q9</accession>
<evidence type="ECO:0000256" key="3">
    <source>
        <dbReference type="ARBA" id="ARBA00022801"/>
    </source>
</evidence>
<dbReference type="PROSITE" id="PS51257">
    <property type="entry name" value="PROKAR_LIPOPROTEIN"/>
    <property type="match status" value="1"/>
</dbReference>
<evidence type="ECO:0000313" key="8">
    <source>
        <dbReference type="Proteomes" id="UP000644756"/>
    </source>
</evidence>
<dbReference type="PANTHER" id="PTHR12302">
    <property type="entry name" value="EBNA2 BINDING PROTEIN P100"/>
    <property type="match status" value="1"/>
</dbReference>
<dbReference type="EMBL" id="BMGR01000010">
    <property type="protein sequence ID" value="GGG13081.1"/>
    <property type="molecule type" value="Genomic_DNA"/>
</dbReference>
<evidence type="ECO:0000256" key="1">
    <source>
        <dbReference type="ARBA" id="ARBA00022722"/>
    </source>
</evidence>
<keyword evidence="1" id="KW-0540">Nuclease</keyword>
<feature type="compositionally biased region" description="Polar residues" evidence="4">
    <location>
        <begin position="174"/>
        <end position="187"/>
    </location>
</feature>
<feature type="signal peptide" evidence="5">
    <location>
        <begin position="1"/>
        <end position="20"/>
    </location>
</feature>